<protein>
    <submittedName>
        <fullName evidence="2">Type IV pilus assembly PilZ</fullName>
    </submittedName>
</protein>
<dbReference type="EMBL" id="CP001649">
    <property type="protein sequence ID" value="ACS78909.1"/>
    <property type="molecule type" value="Genomic_DNA"/>
</dbReference>
<dbReference type="eggNOG" id="ENOG5033ECA">
    <property type="taxonomic scope" value="Bacteria"/>
</dbReference>
<organism evidence="2 3">
    <name type="scientific">Maridesulfovibrio salexigens (strain ATCC 14822 / DSM 2638 / NCIMB 8403 / VKM B-1763)</name>
    <name type="common">Desulfovibrio salexigens</name>
    <dbReference type="NCBI Taxonomy" id="526222"/>
    <lineage>
        <taxon>Bacteria</taxon>
        <taxon>Pseudomonadati</taxon>
        <taxon>Thermodesulfobacteriota</taxon>
        <taxon>Desulfovibrionia</taxon>
        <taxon>Desulfovibrionales</taxon>
        <taxon>Desulfovibrionaceae</taxon>
        <taxon>Maridesulfovibrio</taxon>
    </lineage>
</organism>
<dbReference type="Gene3D" id="2.40.10.220">
    <property type="entry name" value="predicted glycosyltransferase like domains"/>
    <property type="match status" value="1"/>
</dbReference>
<keyword evidence="3" id="KW-1185">Reference proteome</keyword>
<reference evidence="2 3" key="1">
    <citation type="submission" date="2009-06" db="EMBL/GenBank/DDBJ databases">
        <title>Complete sequence of Desulfovibrio salexigens DSM 2638.</title>
        <authorList>
            <consortium name="US DOE Joint Genome Institute"/>
            <person name="Lucas S."/>
            <person name="Copeland A."/>
            <person name="Lapidus A."/>
            <person name="Glavina del Rio T."/>
            <person name="Tice H."/>
            <person name="Bruce D."/>
            <person name="Goodwin L."/>
            <person name="Pitluck S."/>
            <person name="Munk A.C."/>
            <person name="Brettin T."/>
            <person name="Detter J.C."/>
            <person name="Han C."/>
            <person name="Tapia R."/>
            <person name="Larimer F."/>
            <person name="Land M."/>
            <person name="Hauser L."/>
            <person name="Kyrpides N."/>
            <person name="Anderson I."/>
            <person name="Wall J.D."/>
            <person name="Arkin A.P."/>
            <person name="Dehal P."/>
            <person name="Chivian D."/>
            <person name="Giles B."/>
            <person name="Hazen T.C."/>
        </authorList>
    </citation>
    <scope>NUCLEOTIDE SEQUENCE [LARGE SCALE GENOMIC DNA]</scope>
    <source>
        <strain evidence="3">ATCC 14822 / DSM 2638 / NCIMB 8403 / VKM B-1763</strain>
    </source>
</reference>
<sequence length="118" mass="13271">MDQNKRRRTRVNAGFRVVLHKEDIDAFVESHNLSLKGILCDPVKGFSVGDECEISIPLSEEAIIRVCAKVVRSDEDGLAADFHHMDEVSFTHLRRLIQFNAEDADTIDSELTSPAFDV</sequence>
<dbReference type="KEGG" id="dsa:Desal_0843"/>
<dbReference type="OrthoDB" id="370480at2"/>
<dbReference type="Pfam" id="PF07238">
    <property type="entry name" value="PilZ"/>
    <property type="match status" value="1"/>
</dbReference>
<dbReference type="STRING" id="526222.Desal_0843"/>
<dbReference type="Proteomes" id="UP000002601">
    <property type="component" value="Chromosome"/>
</dbReference>
<dbReference type="SUPFAM" id="SSF141371">
    <property type="entry name" value="PilZ domain-like"/>
    <property type="match status" value="1"/>
</dbReference>
<evidence type="ECO:0000313" key="3">
    <source>
        <dbReference type="Proteomes" id="UP000002601"/>
    </source>
</evidence>
<evidence type="ECO:0000259" key="1">
    <source>
        <dbReference type="Pfam" id="PF07238"/>
    </source>
</evidence>
<evidence type="ECO:0000313" key="2">
    <source>
        <dbReference type="EMBL" id="ACS78909.1"/>
    </source>
</evidence>
<dbReference type="InterPro" id="IPR009875">
    <property type="entry name" value="PilZ_domain"/>
</dbReference>
<proteinExistence type="predicted"/>
<dbReference type="AlphaFoldDB" id="C6BZ85"/>
<accession>C6BZ85</accession>
<gene>
    <name evidence="2" type="ordered locus">Desal_0843</name>
</gene>
<feature type="domain" description="PilZ" evidence="1">
    <location>
        <begin position="4"/>
        <end position="98"/>
    </location>
</feature>
<dbReference type="RefSeq" id="WP_015850728.1">
    <property type="nucleotide sequence ID" value="NC_012881.1"/>
</dbReference>
<dbReference type="HOGENOM" id="CLU_146776_2_0_7"/>
<name>C6BZ85_MARSD</name>
<dbReference type="GO" id="GO:0035438">
    <property type="term" value="F:cyclic-di-GMP binding"/>
    <property type="evidence" value="ECO:0007669"/>
    <property type="project" value="InterPro"/>
</dbReference>